<dbReference type="SUPFAM" id="SSF46785">
    <property type="entry name" value="Winged helix' DNA-binding domain"/>
    <property type="match status" value="1"/>
</dbReference>
<dbReference type="Proteomes" id="UP000565205">
    <property type="component" value="Unassembled WGS sequence"/>
</dbReference>
<evidence type="ECO:0000256" key="3">
    <source>
        <dbReference type="ARBA" id="ARBA00023163"/>
    </source>
</evidence>
<reference evidence="6 8" key="2">
    <citation type="submission" date="2020-08" db="EMBL/GenBank/DDBJ databases">
        <title>Genomic Encyclopedia of Type Strains, Phase III (KMG-III): the genomes of soil and plant-associated and newly described type strains.</title>
        <authorList>
            <person name="Whitman W."/>
        </authorList>
    </citation>
    <scope>NUCLEOTIDE SEQUENCE [LARGE SCALE GENOMIC DNA]</scope>
    <source>
        <strain evidence="6 8">CECT 8088</strain>
    </source>
</reference>
<dbReference type="CDD" id="cd00038">
    <property type="entry name" value="CAP_ED"/>
    <property type="match status" value="1"/>
</dbReference>
<organism evidence="6 8">
    <name type="scientific">Endobacter medicaginis</name>
    <dbReference type="NCBI Taxonomy" id="1181271"/>
    <lineage>
        <taxon>Bacteria</taxon>
        <taxon>Pseudomonadati</taxon>
        <taxon>Pseudomonadota</taxon>
        <taxon>Alphaproteobacteria</taxon>
        <taxon>Acetobacterales</taxon>
        <taxon>Acetobacteraceae</taxon>
        <taxon>Endobacter</taxon>
    </lineage>
</organism>
<dbReference type="InterPro" id="IPR018490">
    <property type="entry name" value="cNMP-bd_dom_sf"/>
</dbReference>
<protein>
    <submittedName>
        <fullName evidence="6">CRP/FNR family transcriptional regulator</fullName>
    </submittedName>
    <submittedName>
        <fullName evidence="7">Helix-turn-helix domain-containing protein</fullName>
    </submittedName>
</protein>
<dbReference type="CDD" id="cd00092">
    <property type="entry name" value="HTH_CRP"/>
    <property type="match status" value="1"/>
</dbReference>
<feature type="domain" description="Cyclic nucleotide-binding" evidence="4">
    <location>
        <begin position="25"/>
        <end position="97"/>
    </location>
</feature>
<feature type="domain" description="HTH crp-type" evidence="5">
    <location>
        <begin position="156"/>
        <end position="226"/>
    </location>
</feature>
<evidence type="ECO:0000313" key="6">
    <source>
        <dbReference type="EMBL" id="MBB3172381.1"/>
    </source>
</evidence>
<proteinExistence type="predicted"/>
<dbReference type="Pfam" id="PF00027">
    <property type="entry name" value="cNMP_binding"/>
    <property type="match status" value="1"/>
</dbReference>
<dbReference type="Gene3D" id="2.60.120.10">
    <property type="entry name" value="Jelly Rolls"/>
    <property type="match status" value="1"/>
</dbReference>
<dbReference type="GO" id="GO:0005829">
    <property type="term" value="C:cytosol"/>
    <property type="evidence" value="ECO:0007669"/>
    <property type="project" value="TreeGrafter"/>
</dbReference>
<accession>A0A839UYJ4</accession>
<name>A0A839UYJ4_9PROT</name>
<reference evidence="7 9" key="1">
    <citation type="submission" date="2020-06" db="EMBL/GenBank/DDBJ databases">
        <title>Description of novel acetic acid bacteria.</title>
        <authorList>
            <person name="Sombolestani A."/>
        </authorList>
    </citation>
    <scope>NUCLEOTIDE SEQUENCE [LARGE SCALE GENOMIC DNA]</scope>
    <source>
        <strain evidence="7 9">LMG 26838</strain>
    </source>
</reference>
<comment type="caution">
    <text evidence="6">The sequence shown here is derived from an EMBL/GenBank/DDBJ whole genome shotgun (WGS) entry which is preliminary data.</text>
</comment>
<keyword evidence="8" id="KW-1185">Reference proteome</keyword>
<dbReference type="SUPFAM" id="SSF51206">
    <property type="entry name" value="cAMP-binding domain-like"/>
    <property type="match status" value="1"/>
</dbReference>
<dbReference type="PROSITE" id="PS51063">
    <property type="entry name" value="HTH_CRP_2"/>
    <property type="match status" value="1"/>
</dbReference>
<dbReference type="PROSITE" id="PS00042">
    <property type="entry name" value="HTH_CRP_1"/>
    <property type="match status" value="1"/>
</dbReference>
<dbReference type="RefSeq" id="WP_176621775.1">
    <property type="nucleotide sequence ID" value="NZ_JABXXQ010000010.1"/>
</dbReference>
<dbReference type="AlphaFoldDB" id="A0A839UYJ4"/>
<dbReference type="PROSITE" id="PS50042">
    <property type="entry name" value="CNMP_BINDING_3"/>
    <property type="match status" value="1"/>
</dbReference>
<dbReference type="EMBL" id="JABXXQ010000010">
    <property type="protein sequence ID" value="NVN29043.1"/>
    <property type="molecule type" value="Genomic_DNA"/>
</dbReference>
<dbReference type="InterPro" id="IPR050397">
    <property type="entry name" value="Env_Response_Regulators"/>
</dbReference>
<sequence length="250" mass="27132">MTTLTPAALSGLTRCLHCGVRADSVCGVLSNEELASLAAIAEVQSVPRGQAFIEEQSPASAFFNISGGTAKLTRTLPDGRQQITGFVRSGDFLGLAATESFAFGAEAIEPLGICRFPRRRLEALLSRMPHLEHRLLQVACRDLARAQSAMLLLGRKTATERVASFLRDWAADHRPGVEIALPMTRGEIADYLGLTIETVSRILSRLRREGVIDTRGNHTLIVRQARSLAMLAGDEEDDALVCSHRQAASR</sequence>
<dbReference type="PANTHER" id="PTHR24567">
    <property type="entry name" value="CRP FAMILY TRANSCRIPTIONAL REGULATORY PROTEIN"/>
    <property type="match status" value="1"/>
</dbReference>
<evidence type="ECO:0000313" key="7">
    <source>
        <dbReference type="EMBL" id="NVN29043.1"/>
    </source>
</evidence>
<evidence type="ECO:0000256" key="1">
    <source>
        <dbReference type="ARBA" id="ARBA00023015"/>
    </source>
</evidence>
<dbReference type="InterPro" id="IPR014710">
    <property type="entry name" value="RmlC-like_jellyroll"/>
</dbReference>
<evidence type="ECO:0000256" key="2">
    <source>
        <dbReference type="ARBA" id="ARBA00023125"/>
    </source>
</evidence>
<keyword evidence="2" id="KW-0238">DNA-binding</keyword>
<dbReference type="GO" id="GO:0003700">
    <property type="term" value="F:DNA-binding transcription factor activity"/>
    <property type="evidence" value="ECO:0007669"/>
    <property type="project" value="InterPro"/>
</dbReference>
<dbReference type="Pfam" id="PF13545">
    <property type="entry name" value="HTH_Crp_2"/>
    <property type="match status" value="1"/>
</dbReference>
<gene>
    <name evidence="6" type="ORF">FHR90_000187</name>
    <name evidence="7" type="ORF">HUK83_01610</name>
</gene>
<dbReference type="InterPro" id="IPR036390">
    <property type="entry name" value="WH_DNA-bd_sf"/>
</dbReference>
<evidence type="ECO:0000259" key="5">
    <source>
        <dbReference type="PROSITE" id="PS51063"/>
    </source>
</evidence>
<dbReference type="InterPro" id="IPR036388">
    <property type="entry name" value="WH-like_DNA-bd_sf"/>
</dbReference>
<dbReference type="EMBL" id="JACHXV010000001">
    <property type="protein sequence ID" value="MBB3172381.1"/>
    <property type="molecule type" value="Genomic_DNA"/>
</dbReference>
<dbReference type="Gene3D" id="1.10.10.10">
    <property type="entry name" value="Winged helix-like DNA-binding domain superfamily/Winged helix DNA-binding domain"/>
    <property type="match status" value="1"/>
</dbReference>
<dbReference type="PANTHER" id="PTHR24567:SF75">
    <property type="entry name" value="FUMARATE AND NITRATE REDUCTION REGULATORY PROTEIN"/>
    <property type="match status" value="1"/>
</dbReference>
<dbReference type="InterPro" id="IPR000595">
    <property type="entry name" value="cNMP-bd_dom"/>
</dbReference>
<dbReference type="InterPro" id="IPR018335">
    <property type="entry name" value="Tscrpt_reg_HTH_Crp-type_CS"/>
</dbReference>
<dbReference type="GO" id="GO:0003677">
    <property type="term" value="F:DNA binding"/>
    <property type="evidence" value="ECO:0007669"/>
    <property type="project" value="UniProtKB-KW"/>
</dbReference>
<dbReference type="SMART" id="SM00419">
    <property type="entry name" value="HTH_CRP"/>
    <property type="match status" value="1"/>
</dbReference>
<dbReference type="Proteomes" id="UP000557688">
    <property type="component" value="Unassembled WGS sequence"/>
</dbReference>
<dbReference type="SMART" id="SM00100">
    <property type="entry name" value="cNMP"/>
    <property type="match status" value="1"/>
</dbReference>
<dbReference type="PRINTS" id="PR00034">
    <property type="entry name" value="HTHCRP"/>
</dbReference>
<evidence type="ECO:0000313" key="9">
    <source>
        <dbReference type="Proteomes" id="UP000565205"/>
    </source>
</evidence>
<keyword evidence="1" id="KW-0805">Transcription regulation</keyword>
<evidence type="ECO:0000259" key="4">
    <source>
        <dbReference type="PROSITE" id="PS50042"/>
    </source>
</evidence>
<evidence type="ECO:0000313" key="8">
    <source>
        <dbReference type="Proteomes" id="UP000557688"/>
    </source>
</evidence>
<keyword evidence="3" id="KW-0804">Transcription</keyword>
<dbReference type="InterPro" id="IPR012318">
    <property type="entry name" value="HTH_CRP"/>
</dbReference>